<sequence length="170" mass="20299">MTNMTKQLMEIFEDAITYEEYVDLSEGEDRDKHLHYLQKMEMNDEEQKRIRSASLNARLLVFCDPQCPDCRIVTATLHNMEKHSPGLKMGLALQEKYEDLMKELEEEARIPMVIWLQEDDWKIIFYETPDFLKEQEKKQDEKEQKEMRIAFQRGLHKGQVVNQIIEALTM</sequence>
<accession>A0A974XGA1</accession>
<evidence type="ECO:0000313" key="2">
    <source>
        <dbReference type="Proteomes" id="UP000663499"/>
    </source>
</evidence>
<proteinExistence type="predicted"/>
<protein>
    <submittedName>
        <fullName evidence="1">Thioredoxin family protein</fullName>
    </submittedName>
</protein>
<dbReference type="EMBL" id="CP071444">
    <property type="protein sequence ID" value="QSX09141.1"/>
    <property type="molecule type" value="Genomic_DNA"/>
</dbReference>
<dbReference type="Gene3D" id="3.40.30.10">
    <property type="entry name" value="Glutaredoxin"/>
    <property type="match status" value="1"/>
</dbReference>
<dbReference type="RefSeq" id="WP_207300480.1">
    <property type="nucleotide sequence ID" value="NZ_CP071444.1"/>
</dbReference>
<dbReference type="InterPro" id="IPR036249">
    <property type="entry name" value="Thioredoxin-like_sf"/>
</dbReference>
<organism evidence="1 2">
    <name type="scientific">Alkalibacter rhizosphaerae</name>
    <dbReference type="NCBI Taxonomy" id="2815577"/>
    <lineage>
        <taxon>Bacteria</taxon>
        <taxon>Bacillati</taxon>
        <taxon>Bacillota</taxon>
        <taxon>Clostridia</taxon>
        <taxon>Eubacteriales</taxon>
        <taxon>Eubacteriaceae</taxon>
        <taxon>Alkalibacter</taxon>
    </lineage>
</organism>
<dbReference type="Pfam" id="PF14595">
    <property type="entry name" value="Thioredoxin_9"/>
    <property type="match status" value="1"/>
</dbReference>
<dbReference type="SUPFAM" id="SSF52833">
    <property type="entry name" value="Thioredoxin-like"/>
    <property type="match status" value="1"/>
</dbReference>
<keyword evidence="2" id="KW-1185">Reference proteome</keyword>
<name>A0A974XGA1_9FIRM</name>
<dbReference type="KEGG" id="alka:J0B03_03470"/>
<evidence type="ECO:0000313" key="1">
    <source>
        <dbReference type="EMBL" id="QSX09141.1"/>
    </source>
</evidence>
<reference evidence="1" key="1">
    <citation type="submission" date="2021-03" db="EMBL/GenBank/DDBJ databases">
        <title>Alkalibacter marinus sp. nov., isolated from tidal flat sediment.</title>
        <authorList>
            <person name="Namirimu T."/>
            <person name="Yang J.-A."/>
            <person name="Yang S.-H."/>
            <person name="Kim Y.-J."/>
            <person name="Kwon K.K."/>
        </authorList>
    </citation>
    <scope>NUCLEOTIDE SEQUENCE</scope>
    <source>
        <strain evidence="1">ES005</strain>
    </source>
</reference>
<gene>
    <name evidence="1" type="ORF">J0B03_03470</name>
</gene>
<dbReference type="Proteomes" id="UP000663499">
    <property type="component" value="Chromosome"/>
</dbReference>
<dbReference type="AlphaFoldDB" id="A0A974XGA1"/>